<dbReference type="PANTHER" id="PTHR30429:SF0">
    <property type="entry name" value="METHIONINE-BINDING LIPOPROTEIN METQ"/>
    <property type="match status" value="1"/>
</dbReference>
<comment type="subcellular location">
    <subcellularLocation>
        <location evidence="1">Membrane</location>
        <topology evidence="1">Lipid-anchor</topology>
    </subcellularLocation>
</comment>
<evidence type="ECO:0000256" key="4">
    <source>
        <dbReference type="ARBA" id="ARBA00023136"/>
    </source>
</evidence>
<protein>
    <submittedName>
        <fullName evidence="7">MetQ/NlpA family ABC transporter substrate-binding protein</fullName>
    </submittedName>
</protein>
<keyword evidence="4" id="KW-0472">Membrane</keyword>
<dbReference type="Proteomes" id="UP000829542">
    <property type="component" value="Chromosome"/>
</dbReference>
<dbReference type="InterPro" id="IPR004872">
    <property type="entry name" value="Lipoprotein_NlpA"/>
</dbReference>
<evidence type="ECO:0000256" key="6">
    <source>
        <dbReference type="ARBA" id="ARBA00023288"/>
    </source>
</evidence>
<reference evidence="7 8" key="1">
    <citation type="submission" date="2022-03" db="EMBL/GenBank/DDBJ databases">
        <title>Ignatzschineria rhizosphaerae HR5S32.</title>
        <authorList>
            <person name="Sun J.Q."/>
            <person name="Feng J.Y."/>
        </authorList>
    </citation>
    <scope>NUCLEOTIDE SEQUENCE [LARGE SCALE GENOMIC DNA]</scope>
    <source>
        <strain evidence="7 8">HR5S32</strain>
    </source>
</reference>
<dbReference type="EMBL" id="CP093379">
    <property type="protein sequence ID" value="UNM95033.1"/>
    <property type="molecule type" value="Genomic_DNA"/>
</dbReference>
<dbReference type="PANTHER" id="PTHR30429">
    <property type="entry name" value="D-METHIONINE-BINDING LIPOPROTEIN METQ"/>
    <property type="match status" value="1"/>
</dbReference>
<dbReference type="Pfam" id="PF03180">
    <property type="entry name" value="Lipoprotein_9"/>
    <property type="match status" value="1"/>
</dbReference>
<keyword evidence="5" id="KW-0564">Palmitate</keyword>
<evidence type="ECO:0000313" key="7">
    <source>
        <dbReference type="EMBL" id="UNM95033.1"/>
    </source>
</evidence>
<dbReference type="SUPFAM" id="SSF53850">
    <property type="entry name" value="Periplasmic binding protein-like II"/>
    <property type="match status" value="1"/>
</dbReference>
<evidence type="ECO:0000256" key="3">
    <source>
        <dbReference type="ARBA" id="ARBA00022729"/>
    </source>
</evidence>
<keyword evidence="6" id="KW-0449">Lipoprotein</keyword>
<name>A0ABY3WWP7_9GAMM</name>
<comment type="similarity">
    <text evidence="2">Belongs to the NlpA lipoprotein family.</text>
</comment>
<dbReference type="Gene3D" id="3.40.190.10">
    <property type="entry name" value="Periplasmic binding protein-like II"/>
    <property type="match status" value="2"/>
</dbReference>
<evidence type="ECO:0000256" key="5">
    <source>
        <dbReference type="ARBA" id="ARBA00023139"/>
    </source>
</evidence>
<organism evidence="7 8">
    <name type="scientific">Ignatzschineria rhizosphaerae</name>
    <dbReference type="NCBI Taxonomy" id="2923279"/>
    <lineage>
        <taxon>Bacteria</taxon>
        <taxon>Pseudomonadati</taxon>
        <taxon>Pseudomonadota</taxon>
        <taxon>Gammaproteobacteria</taxon>
        <taxon>Cardiobacteriales</taxon>
        <taxon>Ignatzschineriaceae</taxon>
        <taxon>Ignatzschineria</taxon>
    </lineage>
</organism>
<proteinExistence type="inferred from homology"/>
<evidence type="ECO:0000256" key="2">
    <source>
        <dbReference type="ARBA" id="ARBA00008973"/>
    </source>
</evidence>
<accession>A0ABY3WWP7</accession>
<keyword evidence="3" id="KW-0732">Signal</keyword>
<keyword evidence="8" id="KW-1185">Reference proteome</keyword>
<evidence type="ECO:0000313" key="8">
    <source>
        <dbReference type="Proteomes" id="UP000829542"/>
    </source>
</evidence>
<dbReference type="PROSITE" id="PS51257">
    <property type="entry name" value="PROKAR_LIPOPROTEIN"/>
    <property type="match status" value="1"/>
</dbReference>
<evidence type="ECO:0000256" key="1">
    <source>
        <dbReference type="ARBA" id="ARBA00004635"/>
    </source>
</evidence>
<sequence length="271" mass="29739">MKRWGLMLAVMITGLSLLVGCSKEQDSKVITMGVSPGPYDELFDAAIVPILEKEGYTIKHINFSALLEANIAMTENSVDAVVSQHAGFMKVFNEQRGTDLVAIQKIPTVPAGIFSNRHQSLTDVAENMTILIPQDASNAARAYGLLAKVGWISLKPGINLMQASKNDIAGNPYQLNIKEVDSSLIPRILDDADFAVIPGSIVWLGKLDPSNVLAQESLLDDLYLQVVIKGKDQESDWAKAIIKAYNSPEFKAYMKAHNQNNYWILPPALLE</sequence>
<gene>
    <name evidence="7" type="ORF">MMG00_07220</name>
</gene>
<dbReference type="RefSeq" id="WP_242146883.1">
    <property type="nucleotide sequence ID" value="NZ_CP093379.1"/>
</dbReference>